<name>A0A5C6E9U1_9BACT</name>
<dbReference type="EMBL" id="SJPW01000012">
    <property type="protein sequence ID" value="TWU44521.1"/>
    <property type="molecule type" value="Genomic_DNA"/>
</dbReference>
<reference evidence="1 2" key="1">
    <citation type="submission" date="2019-02" db="EMBL/GenBank/DDBJ databases">
        <title>Deep-cultivation of Planctomycetes and their phenomic and genomic characterization uncovers novel biology.</title>
        <authorList>
            <person name="Wiegand S."/>
            <person name="Jogler M."/>
            <person name="Boedeker C."/>
            <person name="Pinto D."/>
            <person name="Vollmers J."/>
            <person name="Rivas-Marin E."/>
            <person name="Kohn T."/>
            <person name="Peeters S.H."/>
            <person name="Heuer A."/>
            <person name="Rast P."/>
            <person name="Oberbeckmann S."/>
            <person name="Bunk B."/>
            <person name="Jeske O."/>
            <person name="Meyerdierks A."/>
            <person name="Storesund J.E."/>
            <person name="Kallscheuer N."/>
            <person name="Luecker S."/>
            <person name="Lage O.M."/>
            <person name="Pohl T."/>
            <person name="Merkel B.J."/>
            <person name="Hornburger P."/>
            <person name="Mueller R.-W."/>
            <person name="Bruemmer F."/>
            <person name="Labrenz M."/>
            <person name="Spormann A.M."/>
            <person name="Op Den Camp H."/>
            <person name="Overmann J."/>
            <person name="Amann R."/>
            <person name="Jetten M.S.M."/>
            <person name="Mascher T."/>
            <person name="Medema M.H."/>
            <person name="Devos D.P."/>
            <person name="Kaster A.-K."/>
            <person name="Ovreas L."/>
            <person name="Rohde M."/>
            <person name="Galperin M.Y."/>
            <person name="Jogler C."/>
        </authorList>
    </citation>
    <scope>NUCLEOTIDE SEQUENCE [LARGE SCALE GENOMIC DNA]</scope>
    <source>
        <strain evidence="1 2">Poly51</strain>
    </source>
</reference>
<evidence type="ECO:0000313" key="2">
    <source>
        <dbReference type="Proteomes" id="UP000318288"/>
    </source>
</evidence>
<protein>
    <submittedName>
        <fullName evidence="1">Uncharacterized protein</fullName>
    </submittedName>
</protein>
<dbReference type="OrthoDB" id="275009at2"/>
<keyword evidence="2" id="KW-1185">Reference proteome</keyword>
<sequence length="127" mass="14641">MIIVAKDVLVHRFVPDEGAPSAAVRVAHRTERVEVINEDTVSPRDNLRLALKTLVQKLNPHPDHIGTPKLYLFDEVTLKLPESTQDGKITEMTWNFTRHHWQYYVECRNSHASGTYDFADLQLFEEA</sequence>
<dbReference type="AlphaFoldDB" id="A0A5C6E9U1"/>
<gene>
    <name evidence="1" type="ORF">Poly51_60870</name>
</gene>
<organism evidence="1 2">
    <name type="scientific">Rubripirellula tenax</name>
    <dbReference type="NCBI Taxonomy" id="2528015"/>
    <lineage>
        <taxon>Bacteria</taxon>
        <taxon>Pseudomonadati</taxon>
        <taxon>Planctomycetota</taxon>
        <taxon>Planctomycetia</taxon>
        <taxon>Pirellulales</taxon>
        <taxon>Pirellulaceae</taxon>
        <taxon>Rubripirellula</taxon>
    </lineage>
</organism>
<dbReference type="RefSeq" id="WP_146462453.1">
    <property type="nucleotide sequence ID" value="NZ_SJPW01000012.1"/>
</dbReference>
<evidence type="ECO:0000313" key="1">
    <source>
        <dbReference type="EMBL" id="TWU44521.1"/>
    </source>
</evidence>
<accession>A0A5C6E9U1</accession>
<dbReference type="Proteomes" id="UP000318288">
    <property type="component" value="Unassembled WGS sequence"/>
</dbReference>
<comment type="caution">
    <text evidence="1">The sequence shown here is derived from an EMBL/GenBank/DDBJ whole genome shotgun (WGS) entry which is preliminary data.</text>
</comment>
<proteinExistence type="predicted"/>